<feature type="transmembrane region" description="Helical" evidence="6">
    <location>
        <begin position="300"/>
        <end position="323"/>
    </location>
</feature>
<evidence type="ECO:0000256" key="6">
    <source>
        <dbReference type="RuleBase" id="RU004914"/>
    </source>
</evidence>
<feature type="transmembrane region" description="Helical" evidence="6">
    <location>
        <begin position="344"/>
        <end position="368"/>
    </location>
</feature>
<dbReference type="GO" id="GO:1990961">
    <property type="term" value="P:xenobiotic detoxification by transmembrane export across the plasma membrane"/>
    <property type="evidence" value="ECO:0007669"/>
    <property type="project" value="InterPro"/>
</dbReference>
<feature type="transmembrane region" description="Helical" evidence="6">
    <location>
        <begin position="194"/>
        <end position="215"/>
    </location>
</feature>
<feature type="transmembrane region" description="Helical" evidence="6">
    <location>
        <begin position="227"/>
        <end position="249"/>
    </location>
</feature>
<protein>
    <recommendedName>
        <fullName evidence="6">Protein DETOXIFICATION</fullName>
    </recommendedName>
    <alternativeName>
        <fullName evidence="6">Multidrug and toxic compound extrusion protein</fullName>
    </alternativeName>
</protein>
<gene>
    <name evidence="7" type="ORF">Nepgr_028542</name>
</gene>
<dbReference type="InterPro" id="IPR002528">
    <property type="entry name" value="MATE_fam"/>
</dbReference>
<dbReference type="InterPro" id="IPR045069">
    <property type="entry name" value="MATE_euk"/>
</dbReference>
<organism evidence="7 8">
    <name type="scientific">Nepenthes gracilis</name>
    <name type="common">Slender pitcher plant</name>
    <dbReference type="NCBI Taxonomy" id="150966"/>
    <lineage>
        <taxon>Eukaryota</taxon>
        <taxon>Viridiplantae</taxon>
        <taxon>Streptophyta</taxon>
        <taxon>Embryophyta</taxon>
        <taxon>Tracheophyta</taxon>
        <taxon>Spermatophyta</taxon>
        <taxon>Magnoliopsida</taxon>
        <taxon>eudicotyledons</taxon>
        <taxon>Gunneridae</taxon>
        <taxon>Pentapetalae</taxon>
        <taxon>Caryophyllales</taxon>
        <taxon>Nepenthaceae</taxon>
        <taxon>Nepenthes</taxon>
    </lineage>
</organism>
<evidence type="ECO:0000313" key="8">
    <source>
        <dbReference type="Proteomes" id="UP001279734"/>
    </source>
</evidence>
<dbReference type="Pfam" id="PF01554">
    <property type="entry name" value="MatE"/>
    <property type="match status" value="2"/>
</dbReference>
<reference evidence="7" key="1">
    <citation type="submission" date="2023-05" db="EMBL/GenBank/DDBJ databases">
        <title>Nepenthes gracilis genome sequencing.</title>
        <authorList>
            <person name="Fukushima K."/>
        </authorList>
    </citation>
    <scope>NUCLEOTIDE SEQUENCE</scope>
    <source>
        <strain evidence="7">SING2019-196</strain>
    </source>
</reference>
<keyword evidence="5 6" id="KW-0472">Membrane</keyword>
<dbReference type="GO" id="GO:0015297">
    <property type="term" value="F:antiporter activity"/>
    <property type="evidence" value="ECO:0007669"/>
    <property type="project" value="InterPro"/>
</dbReference>
<dbReference type="PANTHER" id="PTHR11206">
    <property type="entry name" value="MULTIDRUG RESISTANCE PROTEIN"/>
    <property type="match status" value="1"/>
</dbReference>
<keyword evidence="8" id="KW-1185">Reference proteome</keyword>
<evidence type="ECO:0000256" key="1">
    <source>
        <dbReference type="ARBA" id="ARBA00004141"/>
    </source>
</evidence>
<dbReference type="GO" id="GO:0042910">
    <property type="term" value="F:xenobiotic transmembrane transporter activity"/>
    <property type="evidence" value="ECO:0007669"/>
    <property type="project" value="InterPro"/>
</dbReference>
<dbReference type="GO" id="GO:0016020">
    <property type="term" value="C:membrane"/>
    <property type="evidence" value="ECO:0007669"/>
    <property type="project" value="UniProtKB-SubCell"/>
</dbReference>
<feature type="transmembrane region" description="Helical" evidence="6">
    <location>
        <begin position="129"/>
        <end position="154"/>
    </location>
</feature>
<dbReference type="AlphaFoldDB" id="A0AAD3Y481"/>
<evidence type="ECO:0000256" key="5">
    <source>
        <dbReference type="ARBA" id="ARBA00023136"/>
    </source>
</evidence>
<evidence type="ECO:0000256" key="2">
    <source>
        <dbReference type="ARBA" id="ARBA00010199"/>
    </source>
</evidence>
<evidence type="ECO:0000313" key="7">
    <source>
        <dbReference type="EMBL" id="GMH26699.1"/>
    </source>
</evidence>
<evidence type="ECO:0000256" key="4">
    <source>
        <dbReference type="ARBA" id="ARBA00022989"/>
    </source>
</evidence>
<feature type="transmembrane region" description="Helical" evidence="6">
    <location>
        <begin position="270"/>
        <end position="294"/>
    </location>
</feature>
<dbReference type="NCBIfam" id="TIGR00797">
    <property type="entry name" value="matE"/>
    <property type="match status" value="1"/>
</dbReference>
<comment type="caution">
    <text evidence="7">The sequence shown here is derived from an EMBL/GenBank/DDBJ whole genome shotgun (WGS) entry which is preliminary data.</text>
</comment>
<feature type="transmembrane region" description="Helical" evidence="6">
    <location>
        <begin position="166"/>
        <end position="187"/>
    </location>
</feature>
<feature type="transmembrane region" description="Helical" evidence="6">
    <location>
        <begin position="388"/>
        <end position="412"/>
    </location>
</feature>
<evidence type="ECO:0000256" key="3">
    <source>
        <dbReference type="ARBA" id="ARBA00022692"/>
    </source>
</evidence>
<feature type="transmembrane region" description="Helical" evidence="6">
    <location>
        <begin position="419"/>
        <end position="441"/>
    </location>
</feature>
<accession>A0AAD3Y481</accession>
<name>A0AAD3Y481_NEPGR</name>
<comment type="subcellular location">
    <subcellularLocation>
        <location evidence="1">Membrane</location>
        <topology evidence="1">Multi-pass membrane protein</topology>
    </subcellularLocation>
</comment>
<feature type="transmembrane region" description="Helical" evidence="6">
    <location>
        <begin position="447"/>
        <end position="468"/>
    </location>
</feature>
<sequence length="496" mass="54658">MPACRSTDFEEKVLKIMDNGLEHGLLASHAEKVDNFWGRIWMENNKIWRIAFPAMLSRATSFGITVVTQAFIGHVSAMDLAAYALVQTILVRFADGILLGMSSATETLCGQSFGAKQYHMMGIYLQRSWIVDAATTSILLPLYFFVTPIFILLGQNEEIAVASGKIAAWFIPILYSFIFSLTIQMFLQAQQKNMIIGCLATLSLVLHVLLSWIFVCRFNWKVPGAMSAAIISSWALVFGEFIYIFGGWCPDTWKGFSKAAFTDLLPIVKLSISSGVMLCVQLWYSSVLVLLAGYTKNATISVSAFSICLNISTWEYMISLAFLSAACVRVSNEIGRGNANAAKFSIRLMLCTSITIGVVFWIIFLVFGKEIVYLFTSDEEVAEAAADLSVFLAFTMLLQSIQPVLSGVAIGCGMQGKIAIVNVCTYYVIGVPIGVLLAYVAHLDIKGIWIGMLCGLLIQALVISYITWKINWEEQSITTSQSLFVETRGRIGPKLG</sequence>
<dbReference type="EMBL" id="BSYO01000031">
    <property type="protein sequence ID" value="GMH26699.1"/>
    <property type="molecule type" value="Genomic_DNA"/>
</dbReference>
<keyword evidence="4 6" id="KW-1133">Transmembrane helix</keyword>
<comment type="similarity">
    <text evidence="2 6">Belongs to the multi antimicrobial extrusion (MATE) (TC 2.A.66.1) family.</text>
</comment>
<dbReference type="Proteomes" id="UP001279734">
    <property type="component" value="Unassembled WGS sequence"/>
</dbReference>
<keyword evidence="3 6" id="KW-0812">Transmembrane</keyword>
<proteinExistence type="inferred from homology"/>
<dbReference type="CDD" id="cd13132">
    <property type="entry name" value="MATE_eukaryotic"/>
    <property type="match status" value="1"/>
</dbReference>